<dbReference type="InterPro" id="IPR025559">
    <property type="entry name" value="Eis_dom"/>
</dbReference>
<dbReference type="PROSITE" id="PS51186">
    <property type="entry name" value="GNAT"/>
    <property type="match status" value="1"/>
</dbReference>
<protein>
    <submittedName>
        <fullName evidence="2">GNAT family N-acetyltransferase</fullName>
    </submittedName>
</protein>
<dbReference type="EMBL" id="MPLS01000011">
    <property type="protein sequence ID" value="ORI97939.1"/>
    <property type="molecule type" value="Genomic_DNA"/>
</dbReference>
<dbReference type="InterPro" id="IPR041380">
    <property type="entry name" value="Acetyltransf_17"/>
</dbReference>
<proteinExistence type="predicted"/>
<evidence type="ECO:0000313" key="3">
    <source>
        <dbReference type="Proteomes" id="UP000192288"/>
    </source>
</evidence>
<dbReference type="Pfam" id="PF13527">
    <property type="entry name" value="Acetyltransf_9"/>
    <property type="match status" value="1"/>
</dbReference>
<dbReference type="STRING" id="33968.BMS77_00235"/>
<dbReference type="InterPro" id="IPR016181">
    <property type="entry name" value="Acyl_CoA_acyltransferase"/>
</dbReference>
<dbReference type="Pfam" id="PF13530">
    <property type="entry name" value="SCP2_2"/>
    <property type="match status" value="1"/>
</dbReference>
<dbReference type="PANTHER" id="PTHR37817">
    <property type="entry name" value="N-ACETYLTRANSFERASE EIS"/>
    <property type="match status" value="1"/>
</dbReference>
<name>A0A1X0VEA8_LEUPS</name>
<dbReference type="Proteomes" id="UP000192288">
    <property type="component" value="Unassembled WGS sequence"/>
</dbReference>
<comment type="caution">
    <text evidence="2">The sequence shown here is derived from an EMBL/GenBank/DDBJ whole genome shotgun (WGS) entry which is preliminary data.</text>
</comment>
<dbReference type="InterPro" id="IPR036527">
    <property type="entry name" value="SCP2_sterol-bd_dom_sf"/>
</dbReference>
<dbReference type="InterPro" id="IPR051554">
    <property type="entry name" value="Acetyltransferase_Eis"/>
</dbReference>
<dbReference type="SUPFAM" id="SSF55718">
    <property type="entry name" value="SCP-like"/>
    <property type="match status" value="1"/>
</dbReference>
<dbReference type="GO" id="GO:0034069">
    <property type="term" value="F:aminoglycoside N-acetyltransferase activity"/>
    <property type="evidence" value="ECO:0007669"/>
    <property type="project" value="TreeGrafter"/>
</dbReference>
<accession>A0A1X0VEA8</accession>
<dbReference type="AlphaFoldDB" id="A0A1X0VEA8"/>
<dbReference type="Gene3D" id="3.40.630.30">
    <property type="match status" value="2"/>
</dbReference>
<dbReference type="InterPro" id="IPR000182">
    <property type="entry name" value="GNAT_dom"/>
</dbReference>
<gene>
    <name evidence="2" type="ORF">BMR96_04345</name>
</gene>
<keyword evidence="2" id="KW-0808">Transferase</keyword>
<dbReference type="Pfam" id="PF17668">
    <property type="entry name" value="Acetyltransf_17"/>
    <property type="match status" value="1"/>
</dbReference>
<evidence type="ECO:0000313" key="2">
    <source>
        <dbReference type="EMBL" id="ORI97939.1"/>
    </source>
</evidence>
<dbReference type="Gene3D" id="3.30.1050.10">
    <property type="entry name" value="SCP2 sterol-binding domain"/>
    <property type="match status" value="1"/>
</dbReference>
<dbReference type="RefSeq" id="WP_004912904.1">
    <property type="nucleotide sequence ID" value="NZ_MPLS01000011.1"/>
</dbReference>
<dbReference type="eggNOG" id="COG4552">
    <property type="taxonomic scope" value="Bacteria"/>
</dbReference>
<dbReference type="PANTHER" id="PTHR37817:SF1">
    <property type="entry name" value="N-ACETYLTRANSFERASE EIS"/>
    <property type="match status" value="1"/>
</dbReference>
<evidence type="ECO:0000259" key="1">
    <source>
        <dbReference type="PROSITE" id="PS51186"/>
    </source>
</evidence>
<organism evidence="2 3">
    <name type="scientific">Leuconostoc pseudomesenteroides</name>
    <dbReference type="NCBI Taxonomy" id="33968"/>
    <lineage>
        <taxon>Bacteria</taxon>
        <taxon>Bacillati</taxon>
        <taxon>Bacillota</taxon>
        <taxon>Bacilli</taxon>
        <taxon>Lactobacillales</taxon>
        <taxon>Lactobacillaceae</taxon>
        <taxon>Leuconostoc</taxon>
    </lineage>
</organism>
<sequence>MITTVAITPSNFEQILALDADAFGYPLGTKTTYRRELVKNATVYGDINDDTITSQVFALPLHVKLNAATVKMVGIGNVASYPEVRGNGAIRRIMTQIQLDAYENGAILSYLAPFSYRFYRQFGYEWLFDQKQYTWDAYTVPAGAKTTPVKRVSFDEALPTMKAIIGQHPDFQFGALARDDWWWRFRYTVRLSDLKIATTENGYVMYRFEGDKLIIQELVTLTHDAELALWRFISSRAGTFKQFQLTDGQTRDWRDLSAEPMAVKIQQQAGMMVRIVNIAALLKILALPVEMVIDVTDDFEQNAGRWQINGEKSTATAQLSGTVQAWTKVLLHARRAEMLLQTGELHGDIKSARRLDQVIDFSQRPVLADYF</sequence>
<feature type="domain" description="N-acetyltransferase" evidence="1">
    <location>
        <begin position="2"/>
        <end position="141"/>
    </location>
</feature>
<reference evidence="2 3" key="1">
    <citation type="journal article" date="2017" name="Front. Microbiol.">
        <title>Genomic Characterization of Dairy Associated Leuconostoc Species and Diversity of Leuconostocs in Undefined Mixed Mesophilic Starter Cultures.</title>
        <authorList>
            <person name="Frantzen C.A."/>
            <person name="Kot W."/>
            <person name="Pedersen T.B."/>
            <person name="Ardo Y.M."/>
            <person name="Broadbent J.R."/>
            <person name="Neve H."/>
            <person name="Hansen L.H."/>
            <person name="Dal Bello F."/>
            <person name="Ostlie H.M."/>
            <person name="Kleppen H.P."/>
            <person name="Vogensen F.K."/>
            <person name="Holo H."/>
        </authorList>
    </citation>
    <scope>NUCLEOTIDE SEQUENCE [LARGE SCALE GENOMIC DNA]</scope>
    <source>
        <strain evidence="2 3">LMGCF08</strain>
    </source>
</reference>
<dbReference type="SUPFAM" id="SSF55729">
    <property type="entry name" value="Acyl-CoA N-acyltransferases (Nat)"/>
    <property type="match status" value="1"/>
</dbReference>
<dbReference type="GO" id="GO:0030649">
    <property type="term" value="P:aminoglycoside antibiotic catabolic process"/>
    <property type="evidence" value="ECO:0007669"/>
    <property type="project" value="TreeGrafter"/>
</dbReference>